<gene>
    <name evidence="1" type="ORF">X943_002420</name>
</gene>
<keyword evidence="2" id="KW-1185">Reference proteome</keyword>
<reference evidence="1" key="1">
    <citation type="journal article" date="2014" name="Nucleic Acids Res.">
        <title>The evolutionary dynamics of variant antigen genes in Babesia reveal a history of genomic innovation underlying host-parasite interaction.</title>
        <authorList>
            <person name="Jackson A.P."/>
            <person name="Otto T.D."/>
            <person name="Darby A."/>
            <person name="Ramaprasad A."/>
            <person name="Xia D."/>
            <person name="Echaide I.E."/>
            <person name="Farber M."/>
            <person name="Gahlot S."/>
            <person name="Gamble J."/>
            <person name="Gupta D."/>
            <person name="Gupta Y."/>
            <person name="Jackson L."/>
            <person name="Malandrin L."/>
            <person name="Malas T.B."/>
            <person name="Moussa E."/>
            <person name="Nair M."/>
            <person name="Reid A.J."/>
            <person name="Sanders M."/>
            <person name="Sharma J."/>
            <person name="Tracey A."/>
            <person name="Quail M.A."/>
            <person name="Weir W."/>
            <person name="Wastling J.M."/>
            <person name="Hall N."/>
            <person name="Willadsen P."/>
            <person name="Lingelbach K."/>
            <person name="Shiels B."/>
            <person name="Tait A."/>
            <person name="Berriman M."/>
            <person name="Allred D.R."/>
            <person name="Pain A."/>
        </authorList>
    </citation>
    <scope>NUCLEOTIDE SEQUENCE</scope>
    <source>
        <strain evidence="1">1802A</strain>
    </source>
</reference>
<dbReference type="AlphaFoldDB" id="A0AAD9GJP9"/>
<accession>A0AAD9GJP9</accession>
<reference evidence="1" key="2">
    <citation type="submission" date="2021-05" db="EMBL/GenBank/DDBJ databases">
        <authorList>
            <person name="Pain A."/>
        </authorList>
    </citation>
    <scope>NUCLEOTIDE SEQUENCE</scope>
    <source>
        <strain evidence="1">1802A</strain>
    </source>
</reference>
<organism evidence="1 2">
    <name type="scientific">Babesia divergens</name>
    <dbReference type="NCBI Taxonomy" id="32595"/>
    <lineage>
        <taxon>Eukaryota</taxon>
        <taxon>Sar</taxon>
        <taxon>Alveolata</taxon>
        <taxon>Apicomplexa</taxon>
        <taxon>Aconoidasida</taxon>
        <taxon>Piroplasmida</taxon>
        <taxon>Babesiidae</taxon>
        <taxon>Babesia</taxon>
    </lineage>
</organism>
<protein>
    <submittedName>
        <fullName evidence="1">Uncharacterized protein</fullName>
    </submittedName>
</protein>
<evidence type="ECO:0000313" key="1">
    <source>
        <dbReference type="EMBL" id="KAK1939705.1"/>
    </source>
</evidence>
<dbReference type="Proteomes" id="UP001195914">
    <property type="component" value="Unassembled WGS sequence"/>
</dbReference>
<name>A0AAD9GJP9_BABDI</name>
<comment type="caution">
    <text evidence="1">The sequence shown here is derived from an EMBL/GenBank/DDBJ whole genome shotgun (WGS) entry which is preliminary data.</text>
</comment>
<dbReference type="EMBL" id="JAHBMH010000007">
    <property type="protein sequence ID" value="KAK1939705.1"/>
    <property type="molecule type" value="Genomic_DNA"/>
</dbReference>
<sequence length="220" mass="24533">MFQLIFGLHNVRDESGRPRRILIVGDDPAPCASLSRLMSRVHDFETIVVEVDDASLSGEKAPSSADSSTSGDPYTIHVPIDCIFAEIRRRNWYRGRMWDFFTSHGAVASSDDASDITTIYGVHVTVYITSYSEYRTGFRGAVSFFNINRASAACKFLVIDVSLPLEACALDAEKALVRFMDCCEGVRVYKINLEDELRSTYVCQSILDEAIGNMSQTPNF</sequence>
<evidence type="ECO:0000313" key="2">
    <source>
        <dbReference type="Proteomes" id="UP001195914"/>
    </source>
</evidence>
<proteinExistence type="predicted"/>